<comment type="caution">
    <text evidence="1">The sequence shown here is derived from an EMBL/GenBank/DDBJ whole genome shotgun (WGS) entry which is preliminary data.</text>
</comment>
<organism evidence="1 2">
    <name type="scientific">Amphritea opalescens</name>
    <dbReference type="NCBI Taxonomy" id="2490544"/>
    <lineage>
        <taxon>Bacteria</taxon>
        <taxon>Pseudomonadati</taxon>
        <taxon>Pseudomonadota</taxon>
        <taxon>Gammaproteobacteria</taxon>
        <taxon>Oceanospirillales</taxon>
        <taxon>Oceanospirillaceae</taxon>
        <taxon>Amphritea</taxon>
    </lineage>
</organism>
<protein>
    <recommendedName>
        <fullName evidence="3">Dinitrogenase iron-molybdenum cofactor biosynthesis domain-containing protein</fullName>
    </recommendedName>
</protein>
<dbReference type="RefSeq" id="WP_126156704.1">
    <property type="nucleotide sequence ID" value="NZ_RQXW01000001.1"/>
</dbReference>
<gene>
    <name evidence="1" type="ORF">EH243_00670</name>
</gene>
<dbReference type="OrthoDB" id="9797941at2"/>
<name>A0A430KVY6_9GAMM</name>
<evidence type="ECO:0008006" key="3">
    <source>
        <dbReference type="Google" id="ProtNLM"/>
    </source>
</evidence>
<dbReference type="EMBL" id="RQXW01000001">
    <property type="protein sequence ID" value="RTE67493.1"/>
    <property type="molecule type" value="Genomic_DNA"/>
</dbReference>
<dbReference type="AlphaFoldDB" id="A0A430KVY6"/>
<dbReference type="Gene3D" id="3.30.420.130">
    <property type="entry name" value="Dinitrogenase iron-molybdenum cofactor biosynthesis domain"/>
    <property type="match status" value="1"/>
</dbReference>
<dbReference type="InterPro" id="IPR036105">
    <property type="entry name" value="DiNase_FeMo-co_biosyn_sf"/>
</dbReference>
<sequence length="135" mass="14427">MKIAVASRDGVTVAEHVGKCKNWIVFQVDTTGASPLAEPHLKMLELITLPKALVFHHYKNDAPHPLASCVALIGASAGEGFVSKTALLGIEAVMTDESDPAQAVRDYLNHQALPIESHLLGDLNTNDGGFFSSEH</sequence>
<accession>A0A430KVY6</accession>
<keyword evidence="2" id="KW-1185">Reference proteome</keyword>
<dbReference type="SUPFAM" id="SSF53146">
    <property type="entry name" value="Nitrogenase accessory factor-like"/>
    <property type="match status" value="1"/>
</dbReference>
<proteinExistence type="predicted"/>
<evidence type="ECO:0000313" key="1">
    <source>
        <dbReference type="EMBL" id="RTE67493.1"/>
    </source>
</evidence>
<reference evidence="1 2" key="1">
    <citation type="submission" date="2018-11" db="EMBL/GenBank/DDBJ databases">
        <title>The draft genome sequence of Amphritea opalescens ANRC-JH13T.</title>
        <authorList>
            <person name="Fang Z."/>
            <person name="Zhang Y."/>
            <person name="Han X."/>
        </authorList>
    </citation>
    <scope>NUCLEOTIDE SEQUENCE [LARGE SCALE GENOMIC DNA]</scope>
    <source>
        <strain evidence="1 2">ANRC-JH13</strain>
    </source>
</reference>
<evidence type="ECO:0000313" key="2">
    <source>
        <dbReference type="Proteomes" id="UP000283087"/>
    </source>
</evidence>
<dbReference type="Proteomes" id="UP000283087">
    <property type="component" value="Unassembled WGS sequence"/>
</dbReference>